<dbReference type="RefSeq" id="XP_069204456.1">
    <property type="nucleotide sequence ID" value="XM_069348516.1"/>
</dbReference>
<keyword evidence="2" id="KW-1185">Reference proteome</keyword>
<dbReference type="Proteomes" id="UP001562354">
    <property type="component" value="Unassembled WGS sequence"/>
</dbReference>
<gene>
    <name evidence="1" type="ORF">AAFC00_001719</name>
</gene>
<accession>A0ABR3PPX3</accession>
<organism evidence="1 2">
    <name type="scientific">Neodothiora populina</name>
    <dbReference type="NCBI Taxonomy" id="2781224"/>
    <lineage>
        <taxon>Eukaryota</taxon>
        <taxon>Fungi</taxon>
        <taxon>Dikarya</taxon>
        <taxon>Ascomycota</taxon>
        <taxon>Pezizomycotina</taxon>
        <taxon>Dothideomycetes</taxon>
        <taxon>Dothideomycetidae</taxon>
        <taxon>Dothideales</taxon>
        <taxon>Dothioraceae</taxon>
        <taxon>Neodothiora</taxon>
    </lineage>
</organism>
<dbReference type="EMBL" id="JBFMKM010000001">
    <property type="protein sequence ID" value="KAL1311607.1"/>
    <property type="molecule type" value="Genomic_DNA"/>
</dbReference>
<proteinExistence type="predicted"/>
<evidence type="ECO:0000313" key="2">
    <source>
        <dbReference type="Proteomes" id="UP001562354"/>
    </source>
</evidence>
<comment type="caution">
    <text evidence="1">The sequence shown here is derived from an EMBL/GenBank/DDBJ whole genome shotgun (WGS) entry which is preliminary data.</text>
</comment>
<evidence type="ECO:0000313" key="1">
    <source>
        <dbReference type="EMBL" id="KAL1311607.1"/>
    </source>
</evidence>
<dbReference type="GeneID" id="95975422"/>
<name>A0ABR3PPX3_9PEZI</name>
<sequence>MAALNVPANSVWSSMNYIPPRGPCGFRNGIISGTCPCLRFMLHPVKAAASFECDGCNHHASFHSLENPAEDAVLSKWTNEVEKAQIAAATAAAAAASANNTSVITRGATTNRTKRRRITAAAGQNPQDHDILITDLTQS</sequence>
<reference evidence="1 2" key="1">
    <citation type="submission" date="2024-07" db="EMBL/GenBank/DDBJ databases">
        <title>Draft sequence of the Neodothiora populina.</title>
        <authorList>
            <person name="Drown D.D."/>
            <person name="Schuette U.S."/>
            <person name="Buechlein A.B."/>
            <person name="Rusch D.R."/>
            <person name="Winton L.W."/>
            <person name="Adams G.A."/>
        </authorList>
    </citation>
    <scope>NUCLEOTIDE SEQUENCE [LARGE SCALE GENOMIC DNA]</scope>
    <source>
        <strain evidence="1 2">CPC 39397</strain>
    </source>
</reference>
<protein>
    <submittedName>
        <fullName evidence="1">Uncharacterized protein</fullName>
    </submittedName>
</protein>